<dbReference type="KEGG" id="rba:RB11431"/>
<keyword evidence="2" id="KW-1185">Reference proteome</keyword>
<gene>
    <name evidence="1" type="ordered locus">RB11431</name>
</gene>
<sequence>MVAQTETSGPELRRHQYTIDCLIGLHHIGCRGFESHRSEPCVRFVAQLVEHRICLINKLRQSFLHTTTIQGDCRFGVHRLERVVRATRSRVQAPLGIHKERR</sequence>
<dbReference type="STRING" id="243090.RB11431"/>
<accession>Q7UEC1</accession>
<protein>
    <submittedName>
        <fullName evidence="1">Uncharacterized protein</fullName>
    </submittedName>
</protein>
<dbReference type="InParanoid" id="Q7UEC1"/>
<evidence type="ECO:0000313" key="1">
    <source>
        <dbReference type="EMBL" id="CAD79117.1"/>
    </source>
</evidence>
<organism evidence="1 2">
    <name type="scientific">Rhodopirellula baltica (strain DSM 10527 / NCIMB 13988 / SH1)</name>
    <dbReference type="NCBI Taxonomy" id="243090"/>
    <lineage>
        <taxon>Bacteria</taxon>
        <taxon>Pseudomonadati</taxon>
        <taxon>Planctomycetota</taxon>
        <taxon>Planctomycetia</taxon>
        <taxon>Pirellulales</taxon>
        <taxon>Pirellulaceae</taxon>
        <taxon>Rhodopirellula</taxon>
    </lineage>
</organism>
<dbReference type="AlphaFoldDB" id="Q7UEC1"/>
<reference evidence="1 2" key="1">
    <citation type="journal article" date="2003" name="Proc. Natl. Acad. Sci. U.S.A.">
        <title>Complete genome sequence of the marine planctomycete Pirellula sp. strain 1.</title>
        <authorList>
            <person name="Gloeckner F.O."/>
            <person name="Kube M."/>
            <person name="Bauer M."/>
            <person name="Teeling H."/>
            <person name="Lombardot T."/>
            <person name="Ludwig W."/>
            <person name="Gade D."/>
            <person name="Beck A."/>
            <person name="Borzym K."/>
            <person name="Heitmann K."/>
            <person name="Rabus R."/>
            <person name="Schlesner H."/>
            <person name="Amann R."/>
            <person name="Reinhardt R."/>
        </authorList>
    </citation>
    <scope>NUCLEOTIDE SEQUENCE [LARGE SCALE GENOMIC DNA]</scope>
    <source>
        <strain evidence="2">DSM 10527 / NCIMB 13988 / SH1</strain>
    </source>
</reference>
<dbReference type="HOGENOM" id="CLU_2275260_0_0_0"/>
<proteinExistence type="predicted"/>
<name>Q7UEC1_RHOBA</name>
<evidence type="ECO:0000313" key="2">
    <source>
        <dbReference type="Proteomes" id="UP000001025"/>
    </source>
</evidence>
<dbReference type="EnsemblBacteria" id="CAD79117">
    <property type="protein sequence ID" value="CAD79117"/>
    <property type="gene ID" value="RB11431"/>
</dbReference>
<dbReference type="EMBL" id="BX294153">
    <property type="protein sequence ID" value="CAD79117.1"/>
    <property type="molecule type" value="Genomic_DNA"/>
</dbReference>
<dbReference type="Proteomes" id="UP000001025">
    <property type="component" value="Chromosome"/>
</dbReference>